<dbReference type="EMBL" id="JAATVY010000005">
    <property type="protein sequence ID" value="NJC70050.1"/>
    <property type="molecule type" value="Genomic_DNA"/>
</dbReference>
<dbReference type="SUPFAM" id="SSF52402">
    <property type="entry name" value="Adenine nucleotide alpha hydrolases-like"/>
    <property type="match status" value="1"/>
</dbReference>
<reference evidence="3 4" key="1">
    <citation type="submission" date="2020-03" db="EMBL/GenBank/DDBJ databases">
        <title>WGS of the type strain of Planosporangium spp.</title>
        <authorList>
            <person name="Thawai C."/>
        </authorList>
    </citation>
    <scope>NUCLEOTIDE SEQUENCE [LARGE SCALE GENOMIC DNA]</scope>
    <source>
        <strain evidence="3 4">TBRC 5610</strain>
    </source>
</reference>
<dbReference type="PRINTS" id="PR01438">
    <property type="entry name" value="UNVRSLSTRESS"/>
</dbReference>
<dbReference type="InterPro" id="IPR006016">
    <property type="entry name" value="UspA"/>
</dbReference>
<evidence type="ECO:0000256" key="1">
    <source>
        <dbReference type="ARBA" id="ARBA00008791"/>
    </source>
</evidence>
<keyword evidence="4" id="KW-1185">Reference proteome</keyword>
<dbReference type="PANTHER" id="PTHR46268:SF15">
    <property type="entry name" value="UNIVERSAL STRESS PROTEIN HP_0031"/>
    <property type="match status" value="1"/>
</dbReference>
<sequence length="163" mass="17328">MSSGPVIVGYDGTPAAEHALRETAALLFRHHVLVVVVWEAGRAFERATQPIAALEEPPTVLDVRAGFELDQAAYEAAERTAQHGATLARAAGLDAESLVVADDATVSDTLIRLARERDSPAVVVGTHGHRALSELLLGSTSRDLIQRAPCPVVVVRDHRSARG</sequence>
<dbReference type="Pfam" id="PF00582">
    <property type="entry name" value="Usp"/>
    <property type="match status" value="1"/>
</dbReference>
<dbReference type="PANTHER" id="PTHR46268">
    <property type="entry name" value="STRESS RESPONSE PROTEIN NHAX"/>
    <property type="match status" value="1"/>
</dbReference>
<evidence type="ECO:0000313" key="4">
    <source>
        <dbReference type="Proteomes" id="UP000722989"/>
    </source>
</evidence>
<accession>A0ABX0XVJ5</accession>
<feature type="domain" description="UspA" evidence="2">
    <location>
        <begin position="5"/>
        <end position="156"/>
    </location>
</feature>
<dbReference type="Gene3D" id="3.40.50.620">
    <property type="entry name" value="HUPs"/>
    <property type="match status" value="1"/>
</dbReference>
<dbReference type="InterPro" id="IPR006015">
    <property type="entry name" value="Universal_stress_UspA"/>
</dbReference>
<dbReference type="CDD" id="cd00293">
    <property type="entry name" value="USP-like"/>
    <property type="match status" value="1"/>
</dbReference>
<organism evidence="3 4">
    <name type="scientific">Planosporangium thailandense</name>
    <dbReference type="NCBI Taxonomy" id="765197"/>
    <lineage>
        <taxon>Bacteria</taxon>
        <taxon>Bacillati</taxon>
        <taxon>Actinomycetota</taxon>
        <taxon>Actinomycetes</taxon>
        <taxon>Micromonosporales</taxon>
        <taxon>Micromonosporaceae</taxon>
        <taxon>Planosporangium</taxon>
    </lineage>
</organism>
<dbReference type="RefSeq" id="WP_167924962.1">
    <property type="nucleotide sequence ID" value="NZ_JAATVY010000005.1"/>
</dbReference>
<evidence type="ECO:0000313" key="3">
    <source>
        <dbReference type="EMBL" id="NJC70050.1"/>
    </source>
</evidence>
<name>A0ABX0XVJ5_9ACTN</name>
<comment type="caution">
    <text evidence="3">The sequence shown here is derived from an EMBL/GenBank/DDBJ whole genome shotgun (WGS) entry which is preliminary data.</text>
</comment>
<proteinExistence type="inferred from homology"/>
<evidence type="ECO:0000259" key="2">
    <source>
        <dbReference type="Pfam" id="PF00582"/>
    </source>
</evidence>
<comment type="similarity">
    <text evidence="1">Belongs to the universal stress protein A family.</text>
</comment>
<dbReference type="InterPro" id="IPR014729">
    <property type="entry name" value="Rossmann-like_a/b/a_fold"/>
</dbReference>
<gene>
    <name evidence="3" type="ORF">HC031_10060</name>
</gene>
<dbReference type="Proteomes" id="UP000722989">
    <property type="component" value="Unassembled WGS sequence"/>
</dbReference>
<protein>
    <submittedName>
        <fullName evidence="3">Universal stress protein</fullName>
    </submittedName>
</protein>